<evidence type="ECO:0000256" key="1">
    <source>
        <dbReference type="SAM" id="MobiDB-lite"/>
    </source>
</evidence>
<feature type="domain" description="Retrotransposon gag" evidence="2">
    <location>
        <begin position="50"/>
        <end position="114"/>
    </location>
</feature>
<feature type="region of interest" description="Disordered" evidence="1">
    <location>
        <begin position="1"/>
        <end position="27"/>
    </location>
</feature>
<protein>
    <recommendedName>
        <fullName evidence="2">Retrotransposon gag domain-containing protein</fullName>
    </recommendedName>
</protein>
<feature type="non-terminal residue" evidence="3">
    <location>
        <position position="119"/>
    </location>
</feature>
<name>A0A699W6F8_TANCI</name>
<dbReference type="Pfam" id="PF03732">
    <property type="entry name" value="Retrotrans_gag"/>
    <property type="match status" value="1"/>
</dbReference>
<reference evidence="3" key="1">
    <citation type="journal article" date="2019" name="Sci. Rep.">
        <title>Draft genome of Tanacetum cinerariifolium, the natural source of mosquito coil.</title>
        <authorList>
            <person name="Yamashiro T."/>
            <person name="Shiraishi A."/>
            <person name="Satake H."/>
            <person name="Nakayama K."/>
        </authorList>
    </citation>
    <scope>NUCLEOTIDE SEQUENCE</scope>
</reference>
<feature type="non-terminal residue" evidence="3">
    <location>
        <position position="1"/>
    </location>
</feature>
<organism evidence="3">
    <name type="scientific">Tanacetum cinerariifolium</name>
    <name type="common">Dalmatian daisy</name>
    <name type="synonym">Chrysanthemum cinerariifolium</name>
    <dbReference type="NCBI Taxonomy" id="118510"/>
    <lineage>
        <taxon>Eukaryota</taxon>
        <taxon>Viridiplantae</taxon>
        <taxon>Streptophyta</taxon>
        <taxon>Embryophyta</taxon>
        <taxon>Tracheophyta</taxon>
        <taxon>Spermatophyta</taxon>
        <taxon>Magnoliopsida</taxon>
        <taxon>eudicotyledons</taxon>
        <taxon>Gunneridae</taxon>
        <taxon>Pentapetalae</taxon>
        <taxon>asterids</taxon>
        <taxon>campanulids</taxon>
        <taxon>Asterales</taxon>
        <taxon>Asteraceae</taxon>
        <taxon>Asteroideae</taxon>
        <taxon>Anthemideae</taxon>
        <taxon>Anthemidinae</taxon>
        <taxon>Tanacetum</taxon>
    </lineage>
</organism>
<dbReference type="AlphaFoldDB" id="A0A699W6F8"/>
<feature type="compositionally biased region" description="Gly residues" evidence="1">
    <location>
        <begin position="10"/>
        <end position="23"/>
    </location>
</feature>
<comment type="caution">
    <text evidence="3">The sequence shown here is derived from an EMBL/GenBank/DDBJ whole genome shotgun (WGS) entry which is preliminary data.</text>
</comment>
<sequence>ETNRSTRNGNGNGSGSQSDGGSGSRRTVHTTWRCTYKEFLICQPLNFKVKYATCTLLNGALTWWNSHVRTVGHDAAYEMSWKDLIKMMTKAYCPRNEIQKLQTELCNLTVKGTNVVGYT</sequence>
<evidence type="ECO:0000313" key="3">
    <source>
        <dbReference type="EMBL" id="GFD42877.1"/>
    </source>
</evidence>
<proteinExistence type="predicted"/>
<dbReference type="InterPro" id="IPR005162">
    <property type="entry name" value="Retrotrans_gag_dom"/>
</dbReference>
<gene>
    <name evidence="3" type="ORF">Tci_914846</name>
</gene>
<dbReference type="EMBL" id="BKCJ011584857">
    <property type="protein sequence ID" value="GFD42877.1"/>
    <property type="molecule type" value="Genomic_DNA"/>
</dbReference>
<accession>A0A699W6F8</accession>
<evidence type="ECO:0000259" key="2">
    <source>
        <dbReference type="Pfam" id="PF03732"/>
    </source>
</evidence>